<evidence type="ECO:0000259" key="11">
    <source>
        <dbReference type="PROSITE" id="PS50011"/>
    </source>
</evidence>
<keyword evidence="8 12" id="KW-0418">Kinase</keyword>
<dbReference type="EMBL" id="OR580987">
    <property type="protein sequence ID" value="WNH16014.1"/>
    <property type="molecule type" value="mRNA"/>
</dbReference>
<dbReference type="PROSITE" id="PS50011">
    <property type="entry name" value="PROTEIN_KINASE_DOM"/>
    <property type="match status" value="1"/>
</dbReference>
<dbReference type="AGR" id="MGI:99879"/>
<dbReference type="GO" id="GO:0008270">
    <property type="term" value="F:zinc ion binding"/>
    <property type="evidence" value="ECO:0007669"/>
    <property type="project" value="UniProtKB-KW"/>
</dbReference>
<evidence type="ECO:0000256" key="4">
    <source>
        <dbReference type="ARBA" id="ARBA00022679"/>
    </source>
</evidence>
<dbReference type="MGI" id="MGI:99879">
    <property type="gene designation" value="Prkd1"/>
</dbReference>
<keyword evidence="7" id="KW-0863">Zinc-finger</keyword>
<dbReference type="FunFam" id="1.10.510.10:FF:000151">
    <property type="entry name" value="Serine/threonine-protein kinase"/>
    <property type="match status" value="1"/>
</dbReference>
<keyword evidence="9 10" id="KW-0067">ATP-binding</keyword>
<evidence type="ECO:0000256" key="10">
    <source>
        <dbReference type="PROSITE-ProRule" id="PRU10141"/>
    </source>
</evidence>
<evidence type="ECO:0000313" key="12">
    <source>
        <dbReference type="EMBL" id="WNH16014.1"/>
    </source>
</evidence>
<dbReference type="CDD" id="cd14082">
    <property type="entry name" value="STKc_PKD"/>
    <property type="match status" value="1"/>
</dbReference>
<evidence type="ECO:0000256" key="9">
    <source>
        <dbReference type="ARBA" id="ARBA00022840"/>
    </source>
</evidence>
<evidence type="ECO:0000256" key="7">
    <source>
        <dbReference type="ARBA" id="ARBA00022771"/>
    </source>
</evidence>
<proteinExistence type="evidence at transcript level"/>
<name>A0AA95Z2J0_MOUSE</name>
<keyword evidence="7" id="KW-0479">Metal-binding</keyword>
<feature type="domain" description="Protein kinase" evidence="11">
    <location>
        <begin position="190"/>
        <end position="446"/>
    </location>
</feature>
<evidence type="ECO:0000256" key="8">
    <source>
        <dbReference type="ARBA" id="ARBA00022777"/>
    </source>
</evidence>
<organism evidence="12">
    <name type="scientific">Mus musculus</name>
    <name type="common">Mouse</name>
    <dbReference type="NCBI Taxonomy" id="10090"/>
    <lineage>
        <taxon>Eukaryota</taxon>
        <taxon>Metazoa</taxon>
        <taxon>Chordata</taxon>
        <taxon>Craniata</taxon>
        <taxon>Vertebrata</taxon>
        <taxon>Euteleostomi</taxon>
        <taxon>Mammalia</taxon>
        <taxon>Eutheria</taxon>
        <taxon>Euarchontoglires</taxon>
        <taxon>Glires</taxon>
        <taxon>Rodentia</taxon>
        <taxon>Myomorpha</taxon>
        <taxon>Muroidea</taxon>
        <taxon>Muridae</taxon>
        <taxon>Murinae</taxon>
        <taxon>Mus</taxon>
        <taxon>Mus</taxon>
    </lineage>
</organism>
<keyword evidence="3" id="KW-0723">Serine/threonine-protein kinase</keyword>
<evidence type="ECO:0000313" key="13">
    <source>
        <dbReference type="MGI" id="MGI:99879"/>
    </source>
</evidence>
<dbReference type="InterPro" id="IPR017441">
    <property type="entry name" value="Protein_kinase_ATP_BS"/>
</dbReference>
<dbReference type="SUPFAM" id="SSF56112">
    <property type="entry name" value="Protein kinase-like (PK-like)"/>
    <property type="match status" value="1"/>
</dbReference>
<evidence type="ECO:0000256" key="6">
    <source>
        <dbReference type="ARBA" id="ARBA00022741"/>
    </source>
</evidence>
<evidence type="ECO:0000256" key="1">
    <source>
        <dbReference type="ARBA" id="ARBA00004496"/>
    </source>
</evidence>
<dbReference type="InterPro" id="IPR011009">
    <property type="entry name" value="Kinase-like_dom_sf"/>
</dbReference>
<keyword evidence="7" id="KW-0862">Zinc</keyword>
<gene>
    <name evidence="13" type="primary">Prkd1</name>
    <name evidence="12" type="synonym">prkd1</name>
</gene>
<dbReference type="Pfam" id="PF00069">
    <property type="entry name" value="Pkinase"/>
    <property type="match status" value="1"/>
</dbReference>
<keyword evidence="2" id="KW-0963">Cytoplasm</keyword>
<dbReference type="InterPro" id="IPR000719">
    <property type="entry name" value="Prot_kinase_dom"/>
</dbReference>
<dbReference type="Gene3D" id="1.10.510.10">
    <property type="entry name" value="Transferase(Phosphotransferase) domain 1"/>
    <property type="match status" value="1"/>
</dbReference>
<dbReference type="PROSITE" id="PS00107">
    <property type="entry name" value="PROTEIN_KINASE_ATP"/>
    <property type="match status" value="1"/>
</dbReference>
<dbReference type="InterPro" id="IPR008271">
    <property type="entry name" value="Ser/Thr_kinase_AS"/>
</dbReference>
<sequence length="519" mass="57743">MSVPPLLRPPSPLLPAAAAVAAAAAALVPGSGPAPFPAPGAAPAGGISFHLQIGLSREPVLLLQDSSGDYSLAHVREMACSIVDQKFPECGFYGLYDKILLFRHDPASDNILQLVKIASDIQEGDLIEVVLSASATFEDFQIRPHALMPVIPKGSSVGSGSNSHKDISVSISVSNCQIQENVDISTVYQIFPDEVLGSGQFGIVYGGKHRKTGRDVAIKIIDKLRFPTKQESQLRNEVAILQNLHHPGVVNLECMFETPERVFVVMEKLHGDMLEMILSSEKGRLPEHITKFLITQILVALRHLHFKNIVHCDLKPENVLLASADPFPQVKLCDFGFARIIGEKSFRRSVVGTPAYLAPEVLRNKGYNRSLDMWSVGVIIYVSLSGTFPFNEDEDIHDQIQNAAFMYPPNPWKEISHEAIDLINNLLQVKMRKRYSVDKTLSHPWLQDYQTWLDLRELECRIGERYITHESDDSRWEQYAGEQGLQYPAHLISLSASHSDSPEAEEREMKALSERVSIL</sequence>
<protein>
    <submittedName>
        <fullName evidence="12">Protein kinase D1</fullName>
    </submittedName>
</protein>
<keyword evidence="4" id="KW-0808">Transferase</keyword>
<keyword evidence="6 10" id="KW-0547">Nucleotide-binding</keyword>
<comment type="subcellular location">
    <subcellularLocation>
        <location evidence="1">Cytoplasm</location>
    </subcellularLocation>
</comment>
<dbReference type="PANTHER" id="PTHR22968">
    <property type="entry name" value="PROTEIN KINASE C, MU"/>
    <property type="match status" value="1"/>
</dbReference>
<dbReference type="GO" id="GO:0005737">
    <property type="term" value="C:cytoplasm"/>
    <property type="evidence" value="ECO:0007669"/>
    <property type="project" value="UniProtKB-SubCell"/>
</dbReference>
<evidence type="ECO:0000256" key="2">
    <source>
        <dbReference type="ARBA" id="ARBA00022490"/>
    </source>
</evidence>
<keyword evidence="5" id="KW-0677">Repeat</keyword>
<dbReference type="InterPro" id="IPR057764">
    <property type="entry name" value="Ubiquitin_PRKD1-3_N"/>
</dbReference>
<dbReference type="FunFam" id="3.30.200.20:FF:000137">
    <property type="entry name" value="Serine/threonine-protein kinase"/>
    <property type="match status" value="1"/>
</dbReference>
<reference evidence="12" key="1">
    <citation type="submission" date="2023-09" db="EMBL/GenBank/DDBJ databases">
        <authorList>
            <person name="Lee S."/>
            <person name="Yi A.-K."/>
        </authorList>
    </citation>
    <scope>NUCLEOTIDE SEQUENCE</scope>
    <source>
        <strain evidence="12">BALB/c</strain>
    </source>
</reference>
<feature type="binding site" evidence="10">
    <location>
        <position position="219"/>
    </location>
    <ligand>
        <name>ATP</name>
        <dbReference type="ChEBI" id="CHEBI:30616"/>
    </ligand>
</feature>
<evidence type="ECO:0000256" key="3">
    <source>
        <dbReference type="ARBA" id="ARBA00022527"/>
    </source>
</evidence>
<accession>A0AA95Z2J0</accession>
<dbReference type="GO" id="GO:0004674">
    <property type="term" value="F:protein serine/threonine kinase activity"/>
    <property type="evidence" value="ECO:0007669"/>
    <property type="project" value="UniProtKB-KW"/>
</dbReference>
<dbReference type="SMART" id="SM00220">
    <property type="entry name" value="S_TKc"/>
    <property type="match status" value="1"/>
</dbReference>
<dbReference type="Pfam" id="PF25525">
    <property type="entry name" value="Ubiquitin_PRKD1_N"/>
    <property type="match status" value="1"/>
</dbReference>
<evidence type="ECO:0000256" key="5">
    <source>
        <dbReference type="ARBA" id="ARBA00022737"/>
    </source>
</evidence>
<dbReference type="PROSITE" id="PS00108">
    <property type="entry name" value="PROTEIN_KINASE_ST"/>
    <property type="match status" value="1"/>
</dbReference>
<dbReference type="PANTHER" id="PTHR22968:SF9">
    <property type="entry name" value="SERINE_THREONINE-PROTEIN KINASE D1"/>
    <property type="match status" value="1"/>
</dbReference>
<dbReference type="GO" id="GO:0005524">
    <property type="term" value="F:ATP binding"/>
    <property type="evidence" value="ECO:0007669"/>
    <property type="project" value="UniProtKB-UniRule"/>
</dbReference>
<dbReference type="AlphaFoldDB" id="A0AA95Z2J0"/>